<dbReference type="PANTHER" id="PTHR34375">
    <property type="entry name" value="GATA ZINC FINGER PROTEIN-RELATED"/>
    <property type="match status" value="1"/>
</dbReference>
<protein>
    <recommendedName>
        <fullName evidence="3">Phthiocerol/phthiodiolone dimycocerosyl transferase C-terminal domain-containing protein</fullName>
    </recommendedName>
</protein>
<evidence type="ECO:0000259" key="3">
    <source>
        <dbReference type="Pfam" id="PF16911"/>
    </source>
</evidence>
<reference evidence="4" key="1">
    <citation type="submission" date="2022-02" db="EMBL/GenBank/DDBJ databases">
        <authorList>
            <person name="Henning P.M."/>
            <person name="McCubbin A.G."/>
            <person name="Shore J.S."/>
        </authorList>
    </citation>
    <scope>NUCLEOTIDE SEQUENCE</scope>
    <source>
        <strain evidence="4">F60SS</strain>
        <tissue evidence="4">Leaves</tissue>
    </source>
</reference>
<keyword evidence="2" id="KW-0012">Acyltransferase</keyword>
<reference evidence="4" key="2">
    <citation type="journal article" date="2023" name="Plants (Basel)">
        <title>Annotation of the Turnera subulata (Passifloraceae) Draft Genome Reveals the S-Locus Evolved after the Divergence of Turneroideae from Passifloroideae in a Stepwise Manner.</title>
        <authorList>
            <person name="Henning P.M."/>
            <person name="Roalson E.H."/>
            <person name="Mir W."/>
            <person name="McCubbin A.G."/>
            <person name="Shore J.S."/>
        </authorList>
    </citation>
    <scope>NUCLEOTIDE SEQUENCE</scope>
    <source>
        <strain evidence="4">F60SS</strain>
    </source>
</reference>
<dbReference type="OrthoDB" id="439993at2759"/>
<dbReference type="PANTHER" id="PTHR34375:SF2">
    <property type="entry name" value="GATA ZINC FINGER PROTEIN"/>
    <property type="match status" value="1"/>
</dbReference>
<dbReference type="EMBL" id="JAKUCV010005726">
    <property type="protein sequence ID" value="KAJ4830126.1"/>
    <property type="molecule type" value="Genomic_DNA"/>
</dbReference>
<keyword evidence="5" id="KW-1185">Reference proteome</keyword>
<sequence>MRILKRCPQTVVEPELGRPVGGTEQSWCRSVPGGTGIAVLAILVSKLPQISTFENSLRKLQNSHPILRSRLQSNTNTNTFGLVTSPTPFIKVKEFNLPSTMDIIEKSLSSSSSSDPQNRFLINVVSPFHLILEHELNQNAWCINRKDVEPTCNNMIRDMLFASCYALPDAKWVAVLRLHATACDRTTAVSLLKELLASVGEEEGGIVRTEIGNNIIKGEVSLAIEDLIPHGKAKKAFWTRGVDMLAYSVNSLRLTNLKFLDAKSPRSSQVVRLQLNQNTTQKLIAGCKARGIKLCGALASAGMIAAHSSKSRVDKPRKYGLVTLIDCRSILEPPLSNHHFGFYHSAVLNTHVVKGGEKLWELAHKAYMTFANYKNCNRHFSDMADLNFLMCKAIDNPSLTPSSAIRSSVVSVFEDTVIDDTTDDKTKKQVGLEDYMGCASVHGIGPSIAIFDTIRDGKLDCYKDLCCLPSNNNNYSRVLEMSNHEEDQEEVRVRAVGGTEYSWCRAVPGGTGVTVLVLSLSKPPNIPLIQFSLHHLRLSHPILGSRLRFTAATNTFSFLTPPSPSPLQLHPFDLSSTAEILSNKSSPGVDACHLILEHELNTNPWASPATNPDSDDEADVFFARVYTVSDGRWAVVLRLHTGACDRAAAVGLLRELLGLVGAGEGAVAEKENRGEVEVSLGIEELVPSEKANKPFWARGLDMLGYSLNSFRLSNLEYLDASSPRSSQVVRLLLDAHHTQTILDHCKLKGIKLSGVLAAAGLIAAHGSKNLPIPHREKYAVVTLVDCRSILEPVLNSHHAGFYHSAILNTHDITGGEELWELASRTHNAFANAKQNNKHFTDMSDLNFLMCKAIENPGLTPSGALRTAFISVFEDPVIDHSNPVHEELGLDDYLGCASVHGVGPSIAIFDTIRNRRLDCACVYPSPLHSRQQMQKLIDDMKSILMADSQPNNALLHI</sequence>
<evidence type="ECO:0000256" key="2">
    <source>
        <dbReference type="ARBA" id="ARBA00023315"/>
    </source>
</evidence>
<evidence type="ECO:0000313" key="4">
    <source>
        <dbReference type="EMBL" id="KAJ4830126.1"/>
    </source>
</evidence>
<dbReference type="Gene3D" id="3.30.559.30">
    <property type="entry name" value="Nonribosomal peptide synthetase, condensation domain"/>
    <property type="match status" value="2"/>
</dbReference>
<accession>A0A9Q0FEV2</accession>
<feature type="domain" description="Phthiocerol/phthiodiolone dimycocerosyl transferase C-terminal" evidence="3">
    <location>
        <begin position="266"/>
        <end position="340"/>
    </location>
</feature>
<keyword evidence="1" id="KW-0808">Transferase</keyword>
<gene>
    <name evidence="4" type="ORF">Tsubulata_001342</name>
</gene>
<name>A0A9Q0FEV2_9ROSI</name>
<evidence type="ECO:0000313" key="5">
    <source>
        <dbReference type="Proteomes" id="UP001141552"/>
    </source>
</evidence>
<dbReference type="GO" id="GO:0016746">
    <property type="term" value="F:acyltransferase activity"/>
    <property type="evidence" value="ECO:0007669"/>
    <property type="project" value="UniProtKB-KW"/>
</dbReference>
<dbReference type="SUPFAM" id="SSF52777">
    <property type="entry name" value="CoA-dependent acyltransferases"/>
    <property type="match status" value="2"/>
</dbReference>
<dbReference type="Proteomes" id="UP001141552">
    <property type="component" value="Unassembled WGS sequence"/>
</dbReference>
<dbReference type="AlphaFoldDB" id="A0A9Q0FEV2"/>
<comment type="caution">
    <text evidence="4">The sequence shown here is derived from an EMBL/GenBank/DDBJ whole genome shotgun (WGS) entry which is preliminary data.</text>
</comment>
<proteinExistence type="predicted"/>
<dbReference type="InterPro" id="IPR031641">
    <property type="entry name" value="PapA_C"/>
</dbReference>
<evidence type="ECO:0000256" key="1">
    <source>
        <dbReference type="ARBA" id="ARBA00022679"/>
    </source>
</evidence>
<dbReference type="Pfam" id="PF16911">
    <property type="entry name" value="PapA_C"/>
    <property type="match status" value="1"/>
</dbReference>
<organism evidence="4 5">
    <name type="scientific">Turnera subulata</name>
    <dbReference type="NCBI Taxonomy" id="218843"/>
    <lineage>
        <taxon>Eukaryota</taxon>
        <taxon>Viridiplantae</taxon>
        <taxon>Streptophyta</taxon>
        <taxon>Embryophyta</taxon>
        <taxon>Tracheophyta</taxon>
        <taxon>Spermatophyta</taxon>
        <taxon>Magnoliopsida</taxon>
        <taxon>eudicotyledons</taxon>
        <taxon>Gunneridae</taxon>
        <taxon>Pentapetalae</taxon>
        <taxon>rosids</taxon>
        <taxon>fabids</taxon>
        <taxon>Malpighiales</taxon>
        <taxon>Passifloraceae</taxon>
        <taxon>Turnera</taxon>
    </lineage>
</organism>